<dbReference type="EMBL" id="GGFL01010348">
    <property type="protein sequence ID" value="MBW74526.1"/>
    <property type="molecule type" value="Transcribed_RNA"/>
</dbReference>
<evidence type="ECO:0000313" key="3">
    <source>
        <dbReference type="EMBL" id="MBW74526.1"/>
    </source>
</evidence>
<evidence type="ECO:0000256" key="2">
    <source>
        <dbReference type="SAM" id="SignalP"/>
    </source>
</evidence>
<feature type="signal peptide" evidence="2">
    <location>
        <begin position="1"/>
        <end position="34"/>
    </location>
</feature>
<keyword evidence="2" id="KW-0732">Signal</keyword>
<feature type="compositionally biased region" description="Pro residues" evidence="1">
    <location>
        <begin position="45"/>
        <end position="61"/>
    </location>
</feature>
<organism evidence="3">
    <name type="scientific">Anopheles darlingi</name>
    <name type="common">Mosquito</name>
    <dbReference type="NCBI Taxonomy" id="43151"/>
    <lineage>
        <taxon>Eukaryota</taxon>
        <taxon>Metazoa</taxon>
        <taxon>Ecdysozoa</taxon>
        <taxon>Arthropoda</taxon>
        <taxon>Hexapoda</taxon>
        <taxon>Insecta</taxon>
        <taxon>Pterygota</taxon>
        <taxon>Neoptera</taxon>
        <taxon>Endopterygota</taxon>
        <taxon>Diptera</taxon>
        <taxon>Nematocera</taxon>
        <taxon>Culicoidea</taxon>
        <taxon>Culicidae</taxon>
        <taxon>Anophelinae</taxon>
        <taxon>Anopheles</taxon>
    </lineage>
</organism>
<feature type="region of interest" description="Disordered" evidence="1">
    <location>
        <begin position="45"/>
        <end position="68"/>
    </location>
</feature>
<reference evidence="3" key="1">
    <citation type="submission" date="2018-01" db="EMBL/GenBank/DDBJ databases">
        <title>An insight into the sialome of Amazonian anophelines.</title>
        <authorList>
            <person name="Ribeiro J.M."/>
            <person name="Scarpassa V."/>
            <person name="Calvo E."/>
        </authorList>
    </citation>
    <scope>NUCLEOTIDE SEQUENCE</scope>
</reference>
<protein>
    <submittedName>
        <fullName evidence="3">Putative secreted protein</fullName>
    </submittedName>
</protein>
<evidence type="ECO:0000256" key="1">
    <source>
        <dbReference type="SAM" id="MobiDB-lite"/>
    </source>
</evidence>
<sequence>MWCVCSVTLSSRSASLPCGKSCVLLLSLVLPAWLSSPPAPPAPALAPELAPPLPPPPPTPGVAPELPGARSPLTLRSISSSRSVTVAYFIGIMSGSRFGCGVAGPPEAELLAPVALAFTSVMFVSGSGSSISLVRSSDSSSSARAFFWKAAGDR</sequence>
<dbReference type="AlphaFoldDB" id="A0A2M4DAE0"/>
<proteinExistence type="predicted"/>
<accession>A0A2M4DAE0</accession>
<name>A0A2M4DAE0_ANODA</name>
<feature type="chain" id="PRO_5014759908" evidence="2">
    <location>
        <begin position="35"/>
        <end position="154"/>
    </location>
</feature>